<dbReference type="AlphaFoldDB" id="A0A3S5CCB2"/>
<organism evidence="2 3">
    <name type="scientific">Protopolystoma xenopodis</name>
    <dbReference type="NCBI Taxonomy" id="117903"/>
    <lineage>
        <taxon>Eukaryota</taxon>
        <taxon>Metazoa</taxon>
        <taxon>Spiralia</taxon>
        <taxon>Lophotrochozoa</taxon>
        <taxon>Platyhelminthes</taxon>
        <taxon>Monogenea</taxon>
        <taxon>Polyopisthocotylea</taxon>
        <taxon>Polystomatidea</taxon>
        <taxon>Polystomatidae</taxon>
        <taxon>Protopolystoma</taxon>
    </lineage>
</organism>
<protein>
    <submittedName>
        <fullName evidence="2">Uncharacterized protein</fullName>
    </submittedName>
</protein>
<dbReference type="EMBL" id="CAAALY010005944">
    <property type="protein sequence ID" value="VEL09283.1"/>
    <property type="molecule type" value="Genomic_DNA"/>
</dbReference>
<sequence>MAAGQSTKLTSETQYFINLSHNVCLSQDVLLSEAGDTVLPTRDDELACRGECGYGLTTQNQVSRAPLSGGADAEEDEGGQNDNDQSSVAARTGGGQAAQRRGHRLPAHDTLPGPMLGMAMASNCCQFFPSTQETIIGKLYFATPRESFPAEGGLNRFVREVDGQSAWPKG</sequence>
<evidence type="ECO:0000313" key="3">
    <source>
        <dbReference type="Proteomes" id="UP000784294"/>
    </source>
</evidence>
<feature type="compositionally biased region" description="Low complexity" evidence="1">
    <location>
        <begin position="80"/>
        <end position="91"/>
    </location>
</feature>
<keyword evidence="3" id="KW-1185">Reference proteome</keyword>
<evidence type="ECO:0000313" key="2">
    <source>
        <dbReference type="EMBL" id="VEL09283.1"/>
    </source>
</evidence>
<comment type="caution">
    <text evidence="2">The sequence shown here is derived from an EMBL/GenBank/DDBJ whole genome shotgun (WGS) entry which is preliminary data.</text>
</comment>
<accession>A0A3S5CCB2</accession>
<name>A0A3S5CCB2_9PLAT</name>
<reference evidence="2" key="1">
    <citation type="submission" date="2018-11" db="EMBL/GenBank/DDBJ databases">
        <authorList>
            <consortium name="Pathogen Informatics"/>
        </authorList>
    </citation>
    <scope>NUCLEOTIDE SEQUENCE</scope>
</reference>
<proteinExistence type="predicted"/>
<evidence type="ECO:0000256" key="1">
    <source>
        <dbReference type="SAM" id="MobiDB-lite"/>
    </source>
</evidence>
<feature type="region of interest" description="Disordered" evidence="1">
    <location>
        <begin position="59"/>
        <end position="111"/>
    </location>
</feature>
<gene>
    <name evidence="2" type="ORF">PXEA_LOCUS2723</name>
</gene>
<dbReference type="Proteomes" id="UP000784294">
    <property type="component" value="Unassembled WGS sequence"/>
</dbReference>